<feature type="domain" description="EamA" evidence="7">
    <location>
        <begin position="16"/>
        <end position="150"/>
    </location>
</feature>
<sequence>MRLPHHSLHLPGLYSLACALIAVMLWAVAPLLVHAAAGIAPLRLTALSLLAGALVTLPLASRGAAPQRGQDTLSRGWTITLHGLLPLLILGAVGGYFSGLGKAPAAEAALITYTWPVLFVLLSQWRTQGRVTPAAVIGSTIAFAGAALLLAPKAGAESGAAEWAGYALAMLAACCWALYSWLCQVAPLPLTRLMPRLLMSASVLAATASLWFEGTTPPASTTALLAAVAIGAGPYGLAMVAWDVALRHGDSRRVGCMAYGVPVFAALFLVLAGLSSPGWQLPVAAALVVVGCLKASR</sequence>
<keyword evidence="5 6" id="KW-0472">Membrane</keyword>
<keyword evidence="9" id="KW-1185">Reference proteome</keyword>
<feature type="transmembrane region" description="Helical" evidence="6">
    <location>
        <begin position="194"/>
        <end position="212"/>
    </location>
</feature>
<name>A0A2N7UHL4_9GAMM</name>
<dbReference type="InterPro" id="IPR050638">
    <property type="entry name" value="AA-Vitamin_Transporters"/>
</dbReference>
<feature type="transmembrane region" description="Helical" evidence="6">
    <location>
        <begin position="103"/>
        <end position="122"/>
    </location>
</feature>
<evidence type="ECO:0000256" key="5">
    <source>
        <dbReference type="ARBA" id="ARBA00023136"/>
    </source>
</evidence>
<feature type="domain" description="EamA" evidence="7">
    <location>
        <begin position="164"/>
        <end position="293"/>
    </location>
</feature>
<dbReference type="EMBL" id="PNRG01000023">
    <property type="protein sequence ID" value="PMR79924.1"/>
    <property type="molecule type" value="Genomic_DNA"/>
</dbReference>
<evidence type="ECO:0000256" key="1">
    <source>
        <dbReference type="ARBA" id="ARBA00004141"/>
    </source>
</evidence>
<proteinExistence type="inferred from homology"/>
<dbReference type="PANTHER" id="PTHR32322">
    <property type="entry name" value="INNER MEMBRANE TRANSPORTER"/>
    <property type="match status" value="1"/>
</dbReference>
<accession>A0A2N7UHL4</accession>
<dbReference type="AlphaFoldDB" id="A0A2N7UHL4"/>
<evidence type="ECO:0000259" key="7">
    <source>
        <dbReference type="Pfam" id="PF00892"/>
    </source>
</evidence>
<dbReference type="Proteomes" id="UP000235547">
    <property type="component" value="Unassembled WGS sequence"/>
</dbReference>
<keyword evidence="3 6" id="KW-0812">Transmembrane</keyword>
<evidence type="ECO:0000313" key="8">
    <source>
        <dbReference type="EMBL" id="PMR79924.1"/>
    </source>
</evidence>
<dbReference type="InterPro" id="IPR000620">
    <property type="entry name" value="EamA_dom"/>
</dbReference>
<dbReference type="OrthoDB" id="7065924at2"/>
<comment type="subcellular location">
    <subcellularLocation>
        <location evidence="1">Membrane</location>
        <topology evidence="1">Multi-pass membrane protein</topology>
    </subcellularLocation>
</comment>
<dbReference type="SUPFAM" id="SSF103481">
    <property type="entry name" value="Multidrug resistance efflux transporter EmrE"/>
    <property type="match status" value="2"/>
</dbReference>
<dbReference type="RefSeq" id="WP_102588315.1">
    <property type="nucleotide sequence ID" value="NZ_BNAE01000003.1"/>
</dbReference>
<dbReference type="InterPro" id="IPR037185">
    <property type="entry name" value="EmrE-like"/>
</dbReference>
<protein>
    <submittedName>
        <fullName evidence="8">EamA family transporter</fullName>
    </submittedName>
</protein>
<feature type="transmembrane region" description="Helical" evidence="6">
    <location>
        <begin position="254"/>
        <end position="273"/>
    </location>
</feature>
<feature type="transmembrane region" description="Helical" evidence="6">
    <location>
        <begin position="224"/>
        <end position="242"/>
    </location>
</feature>
<comment type="caution">
    <text evidence="8">The sequence shown here is derived from an EMBL/GenBank/DDBJ whole genome shotgun (WGS) entry which is preliminary data.</text>
</comment>
<feature type="transmembrane region" description="Helical" evidence="6">
    <location>
        <begin position="163"/>
        <end position="182"/>
    </location>
</feature>
<organism evidence="8 9">
    <name type="scientific">Halomonas urumqiensis</name>
    <dbReference type="NCBI Taxonomy" id="1684789"/>
    <lineage>
        <taxon>Bacteria</taxon>
        <taxon>Pseudomonadati</taxon>
        <taxon>Pseudomonadota</taxon>
        <taxon>Gammaproteobacteria</taxon>
        <taxon>Oceanospirillales</taxon>
        <taxon>Halomonadaceae</taxon>
        <taxon>Halomonas</taxon>
    </lineage>
</organism>
<evidence type="ECO:0000256" key="4">
    <source>
        <dbReference type="ARBA" id="ARBA00022989"/>
    </source>
</evidence>
<reference evidence="8 9" key="1">
    <citation type="submission" date="2018-01" db="EMBL/GenBank/DDBJ databases">
        <title>Halomonas endophytica sp. nov., isolated from storage liquid in the stems of Populus euphratica.</title>
        <authorList>
            <person name="Chen C."/>
        </authorList>
    </citation>
    <scope>NUCLEOTIDE SEQUENCE [LARGE SCALE GENOMIC DNA]</scope>
    <source>
        <strain evidence="8 9">BZ-SZ-XJ27</strain>
    </source>
</reference>
<dbReference type="PANTHER" id="PTHR32322:SF2">
    <property type="entry name" value="EAMA DOMAIN-CONTAINING PROTEIN"/>
    <property type="match status" value="1"/>
</dbReference>
<feature type="transmembrane region" description="Helical" evidence="6">
    <location>
        <begin position="12"/>
        <end position="33"/>
    </location>
</feature>
<dbReference type="Pfam" id="PF00892">
    <property type="entry name" value="EamA"/>
    <property type="match status" value="2"/>
</dbReference>
<keyword evidence="4 6" id="KW-1133">Transmembrane helix</keyword>
<comment type="similarity">
    <text evidence="2">Belongs to the EamA transporter family.</text>
</comment>
<evidence type="ECO:0000256" key="2">
    <source>
        <dbReference type="ARBA" id="ARBA00007362"/>
    </source>
</evidence>
<feature type="transmembrane region" description="Helical" evidence="6">
    <location>
        <begin position="77"/>
        <end position="97"/>
    </location>
</feature>
<gene>
    <name evidence="8" type="ORF">C1H70_10660</name>
</gene>
<evidence type="ECO:0000256" key="6">
    <source>
        <dbReference type="SAM" id="Phobius"/>
    </source>
</evidence>
<dbReference type="GO" id="GO:0016020">
    <property type="term" value="C:membrane"/>
    <property type="evidence" value="ECO:0007669"/>
    <property type="project" value="UniProtKB-SubCell"/>
</dbReference>
<evidence type="ECO:0000313" key="9">
    <source>
        <dbReference type="Proteomes" id="UP000235547"/>
    </source>
</evidence>
<evidence type="ECO:0000256" key="3">
    <source>
        <dbReference type="ARBA" id="ARBA00022692"/>
    </source>
</evidence>
<feature type="transmembrane region" description="Helical" evidence="6">
    <location>
        <begin position="45"/>
        <end position="65"/>
    </location>
</feature>
<feature type="transmembrane region" description="Helical" evidence="6">
    <location>
        <begin position="134"/>
        <end position="151"/>
    </location>
</feature>